<keyword evidence="2" id="KW-1185">Reference proteome</keyword>
<proteinExistence type="predicted"/>
<dbReference type="Proteomes" id="UP000324222">
    <property type="component" value="Unassembled WGS sequence"/>
</dbReference>
<organism evidence="1 2">
    <name type="scientific">Portunus trituberculatus</name>
    <name type="common">Swimming crab</name>
    <name type="synonym">Neptunus trituberculatus</name>
    <dbReference type="NCBI Taxonomy" id="210409"/>
    <lineage>
        <taxon>Eukaryota</taxon>
        <taxon>Metazoa</taxon>
        <taxon>Ecdysozoa</taxon>
        <taxon>Arthropoda</taxon>
        <taxon>Crustacea</taxon>
        <taxon>Multicrustacea</taxon>
        <taxon>Malacostraca</taxon>
        <taxon>Eumalacostraca</taxon>
        <taxon>Eucarida</taxon>
        <taxon>Decapoda</taxon>
        <taxon>Pleocyemata</taxon>
        <taxon>Brachyura</taxon>
        <taxon>Eubrachyura</taxon>
        <taxon>Portunoidea</taxon>
        <taxon>Portunidae</taxon>
        <taxon>Portuninae</taxon>
        <taxon>Portunus</taxon>
    </lineage>
</organism>
<comment type="caution">
    <text evidence="1">The sequence shown here is derived from an EMBL/GenBank/DDBJ whole genome shotgun (WGS) entry which is preliminary data.</text>
</comment>
<reference evidence="1 2" key="1">
    <citation type="submission" date="2019-05" db="EMBL/GenBank/DDBJ databases">
        <title>Another draft genome of Portunus trituberculatus and its Hox gene families provides insights of decapod evolution.</title>
        <authorList>
            <person name="Jeong J.-H."/>
            <person name="Song I."/>
            <person name="Kim S."/>
            <person name="Choi T."/>
            <person name="Kim D."/>
            <person name="Ryu S."/>
            <person name="Kim W."/>
        </authorList>
    </citation>
    <scope>NUCLEOTIDE SEQUENCE [LARGE SCALE GENOMIC DNA]</scope>
    <source>
        <tissue evidence="1">Muscle</tissue>
    </source>
</reference>
<protein>
    <submittedName>
        <fullName evidence="1">Uncharacterized protein</fullName>
    </submittedName>
</protein>
<evidence type="ECO:0000313" key="1">
    <source>
        <dbReference type="EMBL" id="MPC48723.1"/>
    </source>
</evidence>
<gene>
    <name evidence="1" type="ORF">E2C01_042505</name>
</gene>
<evidence type="ECO:0000313" key="2">
    <source>
        <dbReference type="Proteomes" id="UP000324222"/>
    </source>
</evidence>
<dbReference type="AlphaFoldDB" id="A0A5B7FUU9"/>
<dbReference type="EMBL" id="VSRR010008435">
    <property type="protein sequence ID" value="MPC48723.1"/>
    <property type="molecule type" value="Genomic_DNA"/>
</dbReference>
<name>A0A5B7FUU9_PORTR</name>
<sequence>MNTKHQQVMGLLYHTEVRRAICQRVMGPQLSLGRLHHLHSAQYHAPLLLPCLMMTHAVVWVCTLAAARRMGGDGGSGNTGPTCRQRRCFEVKGSISAPITCRSGPRADKRTRPTRVSRYRTHRTTLQAANKQARGPLVSLTCQVEWWRDAASSPI</sequence>
<accession>A0A5B7FUU9</accession>